<evidence type="ECO:0000313" key="3">
    <source>
        <dbReference type="Proteomes" id="UP000186015"/>
    </source>
</evidence>
<proteinExistence type="predicted"/>
<reference evidence="2 3" key="1">
    <citation type="submission" date="2016-10" db="EMBL/GenBank/DDBJ databases">
        <authorList>
            <person name="de Groot N.N."/>
        </authorList>
    </citation>
    <scope>NUCLEOTIDE SEQUENCE [LARGE SCALE GENOMIC DNA]</scope>
    <source>
        <strain evidence="2 3">KH2T6</strain>
    </source>
</reference>
<evidence type="ECO:0000256" key="1">
    <source>
        <dbReference type="SAM" id="Phobius"/>
    </source>
</evidence>
<feature type="transmembrane region" description="Helical" evidence="1">
    <location>
        <begin position="84"/>
        <end position="102"/>
    </location>
</feature>
<gene>
    <name evidence="2" type="ORF">SAMN05216469_106104</name>
</gene>
<keyword evidence="1" id="KW-1133">Transmembrane helix</keyword>
<name>A0A1H7K7S6_RUMAL</name>
<keyword evidence="1" id="KW-0472">Membrane</keyword>
<accession>A0A1H7K7S6</accession>
<sequence length="172" mass="19754">MILLIFLLIIIMAVEFIGLVISSSKRFTVTESAKMAGGVVFMHKDPELLKGVKQGAVIILITAFTFHLNSIFRWDEFVADKAAIFYSTVLLLEAVNMLYTLVQFNRYDEFRLCANCFYLGGVKYDLKKFTCAVEENVAIFRPKHGREKRVKIPPARVPEVLRILDRAYVRIR</sequence>
<dbReference type="AlphaFoldDB" id="A0A1H7K7S6"/>
<dbReference type="Proteomes" id="UP000186015">
    <property type="component" value="Unassembled WGS sequence"/>
</dbReference>
<dbReference type="RefSeq" id="WP_074832615.1">
    <property type="nucleotide sequence ID" value="NZ_FOAT01000006.1"/>
</dbReference>
<organism evidence="2 3">
    <name type="scientific">Ruminococcus albus</name>
    <dbReference type="NCBI Taxonomy" id="1264"/>
    <lineage>
        <taxon>Bacteria</taxon>
        <taxon>Bacillati</taxon>
        <taxon>Bacillota</taxon>
        <taxon>Clostridia</taxon>
        <taxon>Eubacteriales</taxon>
        <taxon>Oscillospiraceae</taxon>
        <taxon>Ruminococcus</taxon>
    </lineage>
</organism>
<dbReference type="EMBL" id="FOAT01000006">
    <property type="protein sequence ID" value="SEK82918.1"/>
    <property type="molecule type" value="Genomic_DNA"/>
</dbReference>
<dbReference type="OrthoDB" id="1820177at2"/>
<protein>
    <submittedName>
        <fullName evidence="2">Uncharacterized protein</fullName>
    </submittedName>
</protein>
<evidence type="ECO:0000313" key="2">
    <source>
        <dbReference type="EMBL" id="SEK82918.1"/>
    </source>
</evidence>
<keyword evidence="1" id="KW-0812">Transmembrane</keyword>